<dbReference type="Proteomes" id="UP000266934">
    <property type="component" value="Chromosome"/>
</dbReference>
<dbReference type="EMBL" id="AP018907">
    <property type="protein sequence ID" value="BBF93184.1"/>
    <property type="molecule type" value="Genomic_DNA"/>
</dbReference>
<sequence>MSTERTGELQSLIVAHDRKVGEALAHFEASRQQLQTRDFIVPHSYDGIQTGTIENIDRIRLQWLRPDLFLYIPKAAEPFAFVRHGGKRIVPRTMITDGGTIPKVLGMFGSGLSPMGYLPAFLVHDWEFESHHCGDITNSFEDVRDTMMEILKTMMETGIVNKNIVTFTTIYAGINSPIARGYWNRDPPSCTLPPDQPE</sequence>
<proteinExistence type="predicted"/>
<evidence type="ECO:0000313" key="2">
    <source>
        <dbReference type="Proteomes" id="UP000266934"/>
    </source>
</evidence>
<dbReference type="RefSeq" id="WP_126399641.1">
    <property type="nucleotide sequence ID" value="NZ_AP018907.1"/>
</dbReference>
<dbReference type="OrthoDB" id="9181317at2"/>
<protein>
    <recommendedName>
        <fullName evidence="3">DUF1353 domain-containing protein</fullName>
    </recommendedName>
</protein>
<reference evidence="1 2" key="1">
    <citation type="submission" date="2018-08" db="EMBL/GenBank/DDBJ databases">
        <title>Complete genome sequencing of Blastochloris tepida GI.</title>
        <authorList>
            <person name="Tsukatani Y."/>
            <person name="Mori H."/>
        </authorList>
    </citation>
    <scope>NUCLEOTIDE SEQUENCE [LARGE SCALE GENOMIC DNA]</scope>
    <source>
        <strain evidence="1 2">GI</strain>
    </source>
</reference>
<dbReference type="KEGG" id="blag:BLTE_18690"/>
<name>A0A348G0V1_9HYPH</name>
<accession>A0A348G0V1</accession>
<gene>
    <name evidence="1" type="ORF">BLTE_18690</name>
</gene>
<organism evidence="1 2">
    <name type="scientific">Blastochloris tepida</name>
    <dbReference type="NCBI Taxonomy" id="2233851"/>
    <lineage>
        <taxon>Bacteria</taxon>
        <taxon>Pseudomonadati</taxon>
        <taxon>Pseudomonadota</taxon>
        <taxon>Alphaproteobacteria</taxon>
        <taxon>Hyphomicrobiales</taxon>
        <taxon>Blastochloridaceae</taxon>
        <taxon>Blastochloris</taxon>
    </lineage>
</organism>
<evidence type="ECO:0000313" key="1">
    <source>
        <dbReference type="EMBL" id="BBF93184.1"/>
    </source>
</evidence>
<dbReference type="AlphaFoldDB" id="A0A348G0V1"/>
<keyword evidence="2" id="KW-1185">Reference proteome</keyword>
<evidence type="ECO:0008006" key="3">
    <source>
        <dbReference type="Google" id="ProtNLM"/>
    </source>
</evidence>